<reference evidence="3" key="1">
    <citation type="submission" date="2017-02" db="UniProtKB">
        <authorList>
            <consortium name="WormBaseParasite"/>
        </authorList>
    </citation>
    <scope>IDENTIFICATION</scope>
</reference>
<gene>
    <name evidence="1" type="ORF">NBR_LOCUS15331</name>
</gene>
<accession>A0A0N4YF22</accession>
<sequence>MEIAPVDPAILPSCSTILCRQGYKSVMAEPANCFGCITRPQCVQQQCDTTCFCSRFQKCVLVATDCCPVPSCRSMITLKPPTIRTIRFTLEPPMETIVPGPGDPVEQPM</sequence>
<evidence type="ECO:0000313" key="2">
    <source>
        <dbReference type="Proteomes" id="UP000271162"/>
    </source>
</evidence>
<evidence type="ECO:0000313" key="3">
    <source>
        <dbReference type="WBParaSite" id="NBR_0001533001-mRNA-1"/>
    </source>
</evidence>
<reference evidence="1 2" key="2">
    <citation type="submission" date="2018-11" db="EMBL/GenBank/DDBJ databases">
        <authorList>
            <consortium name="Pathogen Informatics"/>
        </authorList>
    </citation>
    <scope>NUCLEOTIDE SEQUENCE [LARGE SCALE GENOMIC DNA]</scope>
</reference>
<dbReference type="Proteomes" id="UP000271162">
    <property type="component" value="Unassembled WGS sequence"/>
</dbReference>
<dbReference type="WBParaSite" id="NBR_0001533001-mRNA-1">
    <property type="protein sequence ID" value="NBR_0001533001-mRNA-1"/>
    <property type="gene ID" value="NBR_0001533001"/>
</dbReference>
<organism evidence="3">
    <name type="scientific">Nippostrongylus brasiliensis</name>
    <name type="common">Rat hookworm</name>
    <dbReference type="NCBI Taxonomy" id="27835"/>
    <lineage>
        <taxon>Eukaryota</taxon>
        <taxon>Metazoa</taxon>
        <taxon>Ecdysozoa</taxon>
        <taxon>Nematoda</taxon>
        <taxon>Chromadorea</taxon>
        <taxon>Rhabditida</taxon>
        <taxon>Rhabditina</taxon>
        <taxon>Rhabditomorpha</taxon>
        <taxon>Strongyloidea</taxon>
        <taxon>Heligmosomidae</taxon>
        <taxon>Nippostrongylus</taxon>
    </lineage>
</organism>
<dbReference type="AlphaFoldDB" id="A0A0N4YF22"/>
<keyword evidence="2" id="KW-1185">Reference proteome</keyword>
<name>A0A0N4YF22_NIPBR</name>
<proteinExistence type="predicted"/>
<evidence type="ECO:0000313" key="1">
    <source>
        <dbReference type="EMBL" id="VDL78925.1"/>
    </source>
</evidence>
<protein>
    <submittedName>
        <fullName evidence="3">TIL domain-containing protein</fullName>
    </submittedName>
</protein>
<dbReference type="EMBL" id="UYSL01021693">
    <property type="protein sequence ID" value="VDL78925.1"/>
    <property type="molecule type" value="Genomic_DNA"/>
</dbReference>